<dbReference type="InterPro" id="IPR029039">
    <property type="entry name" value="Flavoprotein-like_sf"/>
</dbReference>
<dbReference type="SUPFAM" id="SSF52218">
    <property type="entry name" value="Flavoproteins"/>
    <property type="match status" value="1"/>
</dbReference>
<dbReference type="RefSeq" id="WP_317510338.1">
    <property type="nucleotide sequence ID" value="NZ_JAWLKH010000018.1"/>
</dbReference>
<dbReference type="Proteomes" id="UP001185922">
    <property type="component" value="Unassembled WGS sequence"/>
</dbReference>
<protein>
    <submittedName>
        <fullName evidence="2">Flavodoxin domain-containing protein</fullName>
    </submittedName>
</protein>
<dbReference type="Gene3D" id="3.40.50.360">
    <property type="match status" value="1"/>
</dbReference>
<reference evidence="2" key="1">
    <citation type="submission" date="2023-10" db="EMBL/GenBank/DDBJ databases">
        <title>Development of a sustainable strategy for remediation of hydrocarbon-contaminated territories based on the waste exchange concept.</title>
        <authorList>
            <person name="Krivoruchko A."/>
        </authorList>
    </citation>
    <scope>NUCLEOTIDE SEQUENCE</scope>
    <source>
        <strain evidence="2">IEGM 1279</strain>
    </source>
</reference>
<comment type="caution">
    <text evidence="2">The sequence shown here is derived from an EMBL/GenBank/DDBJ whole genome shotgun (WGS) entry which is preliminary data.</text>
</comment>
<evidence type="ECO:0000259" key="1">
    <source>
        <dbReference type="Pfam" id="PF12724"/>
    </source>
</evidence>
<evidence type="ECO:0000313" key="3">
    <source>
        <dbReference type="Proteomes" id="UP001185922"/>
    </source>
</evidence>
<accession>A0AAE4R6G9</accession>
<proteinExistence type="predicted"/>
<organism evidence="2 3">
    <name type="scientific">Gordonia amicalis</name>
    <dbReference type="NCBI Taxonomy" id="89053"/>
    <lineage>
        <taxon>Bacteria</taxon>
        <taxon>Bacillati</taxon>
        <taxon>Actinomycetota</taxon>
        <taxon>Actinomycetes</taxon>
        <taxon>Mycobacteriales</taxon>
        <taxon>Gordoniaceae</taxon>
        <taxon>Gordonia</taxon>
    </lineage>
</organism>
<sequence length="171" mass="18433">MHTVVAYGSAHGATEGIAQRIADGLRNGGDSVELWPLQSDRSPDRADRLVIGSAIHNGQWLPEAEHVAESVAKDSASPVWAFSVSSVGATSTFLSPRIARFLRPRTPLPRAVAAIEASGTLRSHRAFAGAIAQGDWPGFGRILFRLMGGKYGDARDWDDVDRWTREILDAG</sequence>
<feature type="domain" description="Flavodoxin" evidence="1">
    <location>
        <begin position="4"/>
        <end position="92"/>
    </location>
</feature>
<evidence type="ECO:0000313" key="2">
    <source>
        <dbReference type="EMBL" id="MDV6313416.1"/>
    </source>
</evidence>
<dbReference type="AlphaFoldDB" id="A0AAE4R6G9"/>
<dbReference type="EMBL" id="JAWLKH010000018">
    <property type="protein sequence ID" value="MDV6313416.1"/>
    <property type="molecule type" value="Genomic_DNA"/>
</dbReference>
<dbReference type="Pfam" id="PF12724">
    <property type="entry name" value="Flavodoxin_5"/>
    <property type="match status" value="1"/>
</dbReference>
<name>A0AAE4R6G9_9ACTN</name>
<dbReference type="InterPro" id="IPR026816">
    <property type="entry name" value="Flavodoxin_dom"/>
</dbReference>
<gene>
    <name evidence="2" type="ORF">R3Q15_16195</name>
</gene>